<organism evidence="2">
    <name type="scientific">marine metagenome</name>
    <dbReference type="NCBI Taxonomy" id="408172"/>
    <lineage>
        <taxon>unclassified sequences</taxon>
        <taxon>metagenomes</taxon>
        <taxon>ecological metagenomes</taxon>
    </lineage>
</organism>
<dbReference type="EMBL" id="UINC01000277">
    <property type="protein sequence ID" value="SUZ52507.1"/>
    <property type="molecule type" value="Genomic_DNA"/>
</dbReference>
<dbReference type="InterPro" id="IPR026444">
    <property type="entry name" value="Secre_tail"/>
</dbReference>
<dbReference type="NCBIfam" id="TIGR04183">
    <property type="entry name" value="Por_Secre_tail"/>
    <property type="match status" value="1"/>
</dbReference>
<reference evidence="2" key="1">
    <citation type="submission" date="2018-05" db="EMBL/GenBank/DDBJ databases">
        <authorList>
            <person name="Lanie J.A."/>
            <person name="Ng W.-L."/>
            <person name="Kazmierczak K.M."/>
            <person name="Andrzejewski T.M."/>
            <person name="Davidsen T.M."/>
            <person name="Wayne K.J."/>
            <person name="Tettelin H."/>
            <person name="Glass J.I."/>
            <person name="Rusch D."/>
            <person name="Podicherti R."/>
            <person name="Tsui H.-C.T."/>
            <person name="Winkler M.E."/>
        </authorList>
    </citation>
    <scope>NUCLEOTIDE SEQUENCE</scope>
</reference>
<dbReference type="SUPFAM" id="SSF53474">
    <property type="entry name" value="alpha/beta-Hydrolases"/>
    <property type="match status" value="1"/>
</dbReference>
<dbReference type="InterPro" id="IPR013783">
    <property type="entry name" value="Ig-like_fold"/>
</dbReference>
<dbReference type="PANTHER" id="PTHR35560">
    <property type="entry name" value="BLL0132 PROTEIN"/>
    <property type="match status" value="1"/>
</dbReference>
<gene>
    <name evidence="2" type="ORF">METZ01_LOCUS5361</name>
</gene>
<evidence type="ECO:0000259" key="1">
    <source>
        <dbReference type="Pfam" id="PF18962"/>
    </source>
</evidence>
<dbReference type="Pfam" id="PF22352">
    <property type="entry name" value="K319L-like_PKD"/>
    <property type="match status" value="2"/>
</dbReference>
<feature type="domain" description="Secretion system C-terminal sorting" evidence="1">
    <location>
        <begin position="544"/>
        <end position="625"/>
    </location>
</feature>
<dbReference type="AlphaFoldDB" id="A0A381NDA3"/>
<dbReference type="Gene3D" id="3.40.50.1820">
    <property type="entry name" value="alpha/beta hydrolase"/>
    <property type="match status" value="1"/>
</dbReference>
<sequence>MNAIYQLVVLLCFLTTTTAQINFPSTKIHYAISGDTLSQPYYRNISIDSVSENIRYAIISLHGDGRNADEHFNIITQAAANAGLEDSTVLLAPIYPFQEDIEQYNLGDDILYWPDIDWNAGDLSRNTQSNPRPFRISSFSTMDTIYHRLAANNPSLKRIVLTGHSAGSQMVVRYAAGGRAQEALNDLGVELVYVPTNTPSFLYYDDNRVLNQGADVFEFGPTDCGSASQYKYGLDNLNQYMEETGETAIKENYSLAGVTYLIGQYDFGGQTNTCARMVQGNSRLIRTHVYFSYVGFFYGDSIYNKHRMAEIPEAYHEFDQIVFTDCGMNALFGVGDCDLYADGSQLFNHRPNADAGGDQLVNPGDLVLLNASQSYDQDGEIEAYSWTQISGSPINIDFSDSVVAQFTMPEGGENINIELMVVDNELAQGTDTIKIVFNQPPNADAGEDQQVGYSSVVLLDGTQSFDTNGELDGFLWEQLSGDPVSVFSADQSVATFYSPNIEATLSFVLSVFDEQGLSDKDTASIFVSSLSINAEGEGKNKISLFPNPFNSMLFINYLSQKGFDAKRVSVYNIIGEKIINWDVSNKNTENSFIYWGAKDERGFEIRSGLYFVRLEGDKSSIIKKVTYLK</sequence>
<dbReference type="PANTHER" id="PTHR35560:SF3">
    <property type="entry name" value="PEPTIDASE S9 PROLYL OLIGOPEPTIDASE CATALYTIC DOMAIN-CONTAINING PROTEIN"/>
    <property type="match status" value="1"/>
</dbReference>
<accession>A0A381NDA3</accession>
<dbReference type="Gene3D" id="2.60.40.10">
    <property type="entry name" value="Immunoglobulins"/>
    <property type="match status" value="2"/>
</dbReference>
<name>A0A381NDA3_9ZZZZ</name>
<proteinExistence type="predicted"/>
<evidence type="ECO:0000313" key="2">
    <source>
        <dbReference type="EMBL" id="SUZ52507.1"/>
    </source>
</evidence>
<dbReference type="Pfam" id="PF18962">
    <property type="entry name" value="Por_Secre_tail"/>
    <property type="match status" value="1"/>
</dbReference>
<dbReference type="InterPro" id="IPR029058">
    <property type="entry name" value="AB_hydrolase_fold"/>
</dbReference>
<protein>
    <recommendedName>
        <fullName evidence="1">Secretion system C-terminal sorting domain-containing protein</fullName>
    </recommendedName>
</protein>